<sequence>MNTSGSPLAAPAHDVEGIERATASAVSPESVEELDGWLLAFDRGSVNRAKSAVPLQHAACDEAVVGKIEARYAAHGLAPLFRLPTLVCFEGMRRELRLRSYSAQSPTRVQLGGVSAMRALCIAPPADIAGTPDAAWVALFLGEGVDPVDGASRVAGLSRAPGSLYASVREGGHTVAAGAAAFSHGWVSVHGMRTAPAWRGRGMAGRILAALADAATTRGLERCFLQVEAGNTAAQSLYRRAGFASAWTYEYWRRD</sequence>
<evidence type="ECO:0000313" key="5">
    <source>
        <dbReference type="Proteomes" id="UP000620596"/>
    </source>
</evidence>
<dbReference type="RefSeq" id="WP_188710168.1">
    <property type="nucleotide sequence ID" value="NZ_BMIG01000021.1"/>
</dbReference>
<dbReference type="PROSITE" id="PS51186">
    <property type="entry name" value="GNAT"/>
    <property type="match status" value="1"/>
</dbReference>
<dbReference type="PANTHER" id="PTHR43877:SF2">
    <property type="entry name" value="AMINOALKYLPHOSPHONATE N-ACETYLTRANSFERASE-RELATED"/>
    <property type="match status" value="1"/>
</dbReference>
<dbReference type="EMBL" id="BMIG01000021">
    <property type="protein sequence ID" value="GGB13499.1"/>
    <property type="molecule type" value="Genomic_DNA"/>
</dbReference>
<evidence type="ECO:0000256" key="2">
    <source>
        <dbReference type="ARBA" id="ARBA00023315"/>
    </source>
</evidence>
<dbReference type="InterPro" id="IPR056935">
    <property type="entry name" value="Rv0428c-like_C"/>
</dbReference>
<evidence type="ECO:0000259" key="3">
    <source>
        <dbReference type="PROSITE" id="PS51186"/>
    </source>
</evidence>
<dbReference type="SUPFAM" id="SSF55729">
    <property type="entry name" value="Acyl-CoA N-acyltransferases (Nat)"/>
    <property type="match status" value="1"/>
</dbReference>
<proteinExistence type="predicted"/>
<gene>
    <name evidence="4" type="ORF">GCM10011496_38030</name>
</gene>
<dbReference type="InterPro" id="IPR000182">
    <property type="entry name" value="GNAT_dom"/>
</dbReference>
<comment type="caution">
    <text evidence="4">The sequence shown here is derived from an EMBL/GenBank/DDBJ whole genome shotgun (WGS) entry which is preliminary data.</text>
</comment>
<reference evidence="4" key="1">
    <citation type="journal article" date="2014" name="Int. J. Syst. Evol. Microbiol.">
        <title>Complete genome sequence of Corynebacterium casei LMG S-19264T (=DSM 44701T), isolated from a smear-ripened cheese.</title>
        <authorList>
            <consortium name="US DOE Joint Genome Institute (JGI-PGF)"/>
            <person name="Walter F."/>
            <person name="Albersmeier A."/>
            <person name="Kalinowski J."/>
            <person name="Ruckert C."/>
        </authorList>
    </citation>
    <scope>NUCLEOTIDE SEQUENCE</scope>
    <source>
        <strain evidence="4">CGMCC 1.15322</strain>
    </source>
</reference>
<keyword evidence="1" id="KW-0808">Transferase</keyword>
<reference evidence="4" key="2">
    <citation type="submission" date="2020-09" db="EMBL/GenBank/DDBJ databases">
        <authorList>
            <person name="Sun Q."/>
            <person name="Zhou Y."/>
        </authorList>
    </citation>
    <scope>NUCLEOTIDE SEQUENCE</scope>
    <source>
        <strain evidence="4">CGMCC 1.15322</strain>
    </source>
</reference>
<keyword evidence="5" id="KW-1185">Reference proteome</keyword>
<dbReference type="PANTHER" id="PTHR43877">
    <property type="entry name" value="AMINOALKYLPHOSPHONATE N-ACETYLTRANSFERASE-RELATED-RELATED"/>
    <property type="match status" value="1"/>
</dbReference>
<protein>
    <submittedName>
        <fullName evidence="4">Acetyltransferase</fullName>
    </submittedName>
</protein>
<keyword evidence="2" id="KW-0012">Acyltransferase</keyword>
<dbReference type="Proteomes" id="UP000620596">
    <property type="component" value="Unassembled WGS sequence"/>
</dbReference>
<dbReference type="Gene3D" id="3.40.630.30">
    <property type="match status" value="1"/>
</dbReference>
<evidence type="ECO:0000256" key="1">
    <source>
        <dbReference type="ARBA" id="ARBA00022679"/>
    </source>
</evidence>
<feature type="domain" description="N-acetyltransferase" evidence="3">
    <location>
        <begin position="117"/>
        <end position="255"/>
    </location>
</feature>
<name>A0A916SU58_9BURK</name>
<organism evidence="4 5">
    <name type="scientific">Polaromonas eurypsychrophila</name>
    <dbReference type="NCBI Taxonomy" id="1614635"/>
    <lineage>
        <taxon>Bacteria</taxon>
        <taxon>Pseudomonadati</taxon>
        <taxon>Pseudomonadota</taxon>
        <taxon>Betaproteobacteria</taxon>
        <taxon>Burkholderiales</taxon>
        <taxon>Comamonadaceae</taxon>
        <taxon>Polaromonas</taxon>
    </lineage>
</organism>
<accession>A0A916SU58</accession>
<evidence type="ECO:0000313" key="4">
    <source>
        <dbReference type="EMBL" id="GGB13499.1"/>
    </source>
</evidence>
<dbReference type="InterPro" id="IPR016181">
    <property type="entry name" value="Acyl_CoA_acyltransferase"/>
</dbReference>
<dbReference type="InterPro" id="IPR050832">
    <property type="entry name" value="Bact_Acetyltransf"/>
</dbReference>
<dbReference type="GO" id="GO:0016747">
    <property type="term" value="F:acyltransferase activity, transferring groups other than amino-acyl groups"/>
    <property type="evidence" value="ECO:0007669"/>
    <property type="project" value="InterPro"/>
</dbReference>
<dbReference type="Pfam" id="PF24553">
    <property type="entry name" value="Rv0428c_C"/>
    <property type="match status" value="1"/>
</dbReference>
<dbReference type="AlphaFoldDB" id="A0A916SU58"/>